<evidence type="ECO:0000313" key="5">
    <source>
        <dbReference type="Proteomes" id="UP000429181"/>
    </source>
</evidence>
<dbReference type="Pfam" id="PF24522">
    <property type="entry name" value="KRIT1_FRMD8_FERM_C"/>
    <property type="match status" value="1"/>
</dbReference>
<dbReference type="CDD" id="cd14473">
    <property type="entry name" value="FERM_B-lobe"/>
    <property type="match status" value="1"/>
</dbReference>
<dbReference type="FunFam" id="1.20.80.10:FF:000016">
    <property type="entry name" value="Krev interaction trapped protein 1"/>
    <property type="match status" value="1"/>
</dbReference>
<dbReference type="Pfam" id="PF00373">
    <property type="entry name" value="FERM_M"/>
    <property type="match status" value="1"/>
</dbReference>
<dbReference type="InterPro" id="IPR043058">
    <property type="entry name" value="NUDIX_sf"/>
</dbReference>
<dbReference type="InterPro" id="IPR011993">
    <property type="entry name" value="PH-like_dom_sf"/>
</dbReference>
<gene>
    <name evidence="3" type="primary">KRIT1</name>
</gene>
<dbReference type="GO" id="GO:0005886">
    <property type="term" value="C:plasma membrane"/>
    <property type="evidence" value="ECO:0007669"/>
    <property type="project" value="TreeGrafter"/>
</dbReference>
<dbReference type="CDD" id="cd13197">
    <property type="entry name" value="FERM_C_CCM1"/>
    <property type="match status" value="1"/>
</dbReference>
<dbReference type="SMART" id="SM00295">
    <property type="entry name" value="B41"/>
    <property type="match status" value="1"/>
</dbReference>
<dbReference type="SUPFAM" id="SSF47031">
    <property type="entry name" value="Second domain of FERM"/>
    <property type="match status" value="1"/>
</dbReference>
<dbReference type="Gene3D" id="2.30.29.30">
    <property type="entry name" value="Pleckstrin-homology domain (PH domain)/Phosphotyrosine-binding domain (PTB)"/>
    <property type="match status" value="1"/>
</dbReference>
<dbReference type="InterPro" id="IPR019749">
    <property type="entry name" value="Band_41_domain"/>
</dbReference>
<dbReference type="PANTHER" id="PTHR13283">
    <property type="entry name" value="KREV INTERACTION TRAPPED 1-RELATED"/>
    <property type="match status" value="1"/>
</dbReference>
<dbReference type="InterPro" id="IPR002110">
    <property type="entry name" value="Ankyrin_rpt"/>
</dbReference>
<name>A0A4W2HLS7_BOBOX</name>
<dbReference type="Gene3D" id="1.25.40.20">
    <property type="entry name" value="Ankyrin repeat-containing domain"/>
    <property type="match status" value="1"/>
</dbReference>
<sequence>MGNPENIEDAYVAVIRPKNAASLNSREYRAKSYEILLHEVPIEGQKKKRKKVLLETKLQGNSEITQGILDYVVETTKPISPANQGIRGKRVVLMKTFPLDGEKVGREAALFIVPSVVKDNTKYTYTPGCPIFYCLQDIMRVCSESSTHFATLTARMLIALDKWLDERHTQSHFIPALFRPSPLERIKTNVINPAYATESGQAENSLHMGYSALEIKSKMLALEKADTCIYNPLFGSDLQYTNRVDKVVINPYFGLGAPDYSKIQIPKQEQWQRSRSSVTEDKYGKVEATRILLEKGKCNPNLLNGQLSSPLHFAAGGGHAEIVQILLNHPEIDRHITDQQGRSPLNICEENKQNNWEEAAKLLKEAINKPYEKVRIYRMDGSYRSVELKHGNNTTVQQIMEGMRLSQETQQYFTIWICSENLSLQLKPYHKPLQHVRDWPEILAELTNLDPQRETPQLFLRRDVRLPLEVEKKIEDPLAILILFDEARYNLLKGFYTAPDAKLITLASLLLQIVYGNYESKKHKQGFLNEENLKSIVPITKLKSKAPHWTNRILHEYKNLSTSEGVSKEMHHLQRMFLQNCWEIPTYGAAFFTGQIFTKASPSNHKVIPVYVGVNIKGLHLLNMETKALLISLKYGCFMWQLGDADSCFQIHSMENKMSFIVHTKQAGLVVKLLMKLNGQLMPMERNS</sequence>
<dbReference type="InterPro" id="IPR000299">
    <property type="entry name" value="FERM_domain"/>
</dbReference>
<dbReference type="GO" id="GO:0016525">
    <property type="term" value="P:negative regulation of angiogenesis"/>
    <property type="evidence" value="ECO:0007669"/>
    <property type="project" value="TreeGrafter"/>
</dbReference>
<dbReference type="PROSITE" id="PS50088">
    <property type="entry name" value="ANK_REPEAT"/>
    <property type="match status" value="1"/>
</dbReference>
<keyword evidence="1" id="KW-0040">ANK repeat</keyword>
<dbReference type="PROSITE" id="PS50297">
    <property type="entry name" value="ANK_REP_REGION"/>
    <property type="match status" value="1"/>
</dbReference>
<dbReference type="Gene3D" id="3.10.20.90">
    <property type="entry name" value="Phosphatidylinositol 3-kinase Catalytic Subunit, Chain A, domain 1"/>
    <property type="match status" value="1"/>
</dbReference>
<dbReference type="Gene3D" id="1.20.80.10">
    <property type="match status" value="1"/>
</dbReference>
<proteinExistence type="predicted"/>
<organism evidence="3 5">
    <name type="scientific">Bos indicus x Bos taurus</name>
    <name type="common">Hybrid cattle</name>
    <dbReference type="NCBI Taxonomy" id="30522"/>
    <lineage>
        <taxon>Eukaryota</taxon>
        <taxon>Metazoa</taxon>
        <taxon>Chordata</taxon>
        <taxon>Craniata</taxon>
        <taxon>Vertebrata</taxon>
        <taxon>Euteleostomi</taxon>
        <taxon>Mammalia</taxon>
        <taxon>Eutheria</taxon>
        <taxon>Laurasiatheria</taxon>
        <taxon>Artiodactyla</taxon>
        <taxon>Ruminantia</taxon>
        <taxon>Pecora</taxon>
        <taxon>Bovidae</taxon>
        <taxon>Bovinae</taxon>
        <taxon>Bos</taxon>
    </lineage>
</organism>
<reference evidence="4 5" key="1">
    <citation type="submission" date="2018-11" db="EMBL/GenBank/DDBJ databases">
        <title>Haplotype-resolved cattle genomes.</title>
        <authorList>
            <person name="Low W.Y."/>
            <person name="Tearle R."/>
            <person name="Bickhart D.M."/>
            <person name="Rosen B.D."/>
            <person name="Koren S."/>
            <person name="Rhie A."/>
            <person name="Hiendleder S."/>
            <person name="Phillippy A.M."/>
            <person name="Smith T.P.L."/>
            <person name="Williams J.L."/>
        </authorList>
    </citation>
    <scope>NUCLEOTIDE SEQUENCE [LARGE SCALE GENOMIC DNA]</scope>
</reference>
<feature type="repeat" description="ANK" evidence="1">
    <location>
        <begin position="306"/>
        <end position="329"/>
    </location>
</feature>
<dbReference type="PROSITE" id="PS50057">
    <property type="entry name" value="FERM_3"/>
    <property type="match status" value="1"/>
</dbReference>
<dbReference type="InterPro" id="IPR041791">
    <property type="entry name" value="KRIT1_FERM_C"/>
</dbReference>
<dbReference type="InterPro" id="IPR032022">
    <property type="entry name" value="NUDIX"/>
</dbReference>
<dbReference type="GeneTree" id="ENSGT00530000063721"/>
<evidence type="ECO:0000256" key="1">
    <source>
        <dbReference type="PROSITE-ProRule" id="PRU00023"/>
    </source>
</evidence>
<dbReference type="Ensembl" id="ENSBIXT00005002939.1">
    <property type="protein sequence ID" value="ENSBIXP00005032029.1"/>
    <property type="gene ID" value="ENSBIXG00005000332.1"/>
</dbReference>
<dbReference type="InterPro" id="IPR056485">
    <property type="entry name" value="ARM_KRIT1"/>
</dbReference>
<dbReference type="Ensembl" id="ENSBIXT00000050338.1">
    <property type="protein sequence ID" value="ENSBIXP00000040925.1"/>
    <property type="gene ID" value="ENSBIXG00000025092.1"/>
</dbReference>
<dbReference type="InterPro" id="IPR014352">
    <property type="entry name" value="FERM/acyl-CoA-bd_prot_sf"/>
</dbReference>
<dbReference type="PANTHER" id="PTHR13283:SF11">
    <property type="entry name" value="KREV INTERACTION TRAPPED PROTEIN 1"/>
    <property type="match status" value="1"/>
</dbReference>
<keyword evidence="4" id="KW-1185">Reference proteome</keyword>
<dbReference type="SUPFAM" id="SSF48403">
    <property type="entry name" value="Ankyrin repeat"/>
    <property type="match status" value="1"/>
</dbReference>
<dbReference type="InterPro" id="IPR036770">
    <property type="entry name" value="Ankyrin_rpt-contain_sf"/>
</dbReference>
<dbReference type="Gene3D" id="3.30.70.2240">
    <property type="entry name" value="KRIT, N-terminal Nudix domain, NPxY motif-rich region"/>
    <property type="match status" value="2"/>
</dbReference>
<dbReference type="FunFam" id="2.30.29.30:FF:000227">
    <property type="entry name" value="krev interaction trapped protein 1 isoform X1"/>
    <property type="match status" value="1"/>
</dbReference>
<dbReference type="Proteomes" id="UP000429181">
    <property type="component" value="Chromosome 4"/>
</dbReference>
<dbReference type="FunFam" id="3.30.70.2240:FF:000001">
    <property type="entry name" value="Krev interaction trapped protein 1"/>
    <property type="match status" value="1"/>
</dbReference>
<evidence type="ECO:0000313" key="4">
    <source>
        <dbReference type="Proteomes" id="UP000314981"/>
    </source>
</evidence>
<reference evidence="3" key="2">
    <citation type="submission" date="2025-05" db="UniProtKB">
        <authorList>
            <consortium name="Ensembl"/>
        </authorList>
    </citation>
    <scope>IDENTIFICATION</scope>
</reference>
<dbReference type="InterPro" id="IPR051594">
    <property type="entry name" value="KRIT1/FRMD8"/>
</dbReference>
<dbReference type="InterPro" id="IPR035963">
    <property type="entry name" value="FERM_2"/>
</dbReference>
<dbReference type="GO" id="GO:2000114">
    <property type="term" value="P:regulation of establishment of cell polarity"/>
    <property type="evidence" value="ECO:0007669"/>
    <property type="project" value="TreeGrafter"/>
</dbReference>
<protein>
    <submittedName>
        <fullName evidence="3">KRIT1 ankyrin repeat containing</fullName>
    </submittedName>
</protein>
<dbReference type="Pfam" id="PF16705">
    <property type="entry name" value="NUDIX_5"/>
    <property type="match status" value="1"/>
</dbReference>
<evidence type="ECO:0000259" key="2">
    <source>
        <dbReference type="PROSITE" id="PS50057"/>
    </source>
</evidence>
<dbReference type="Pfam" id="PF24521">
    <property type="entry name" value="Ank_KRIT1"/>
    <property type="match status" value="1"/>
</dbReference>
<dbReference type="Proteomes" id="UP000314981">
    <property type="component" value="Chromosome 4"/>
</dbReference>
<accession>A0A4W2HLS7</accession>
<dbReference type="InterPro" id="IPR057096">
    <property type="entry name" value="KRIT1_FRMD8_FERM_C"/>
</dbReference>
<dbReference type="GO" id="GO:0045454">
    <property type="term" value="P:cell redox homeostasis"/>
    <property type="evidence" value="ECO:0007669"/>
    <property type="project" value="TreeGrafter"/>
</dbReference>
<dbReference type="InterPro" id="IPR019748">
    <property type="entry name" value="FERM_central"/>
</dbReference>
<dbReference type="AlphaFoldDB" id="A0A4W2HLS7"/>
<feature type="domain" description="FERM" evidence="2">
    <location>
        <begin position="372"/>
        <end position="688"/>
    </location>
</feature>
<evidence type="ECO:0000313" key="3">
    <source>
        <dbReference type="Ensembl" id="ENSBIXP00005032029.1"/>
    </source>
</evidence>
<dbReference type="FunFam" id="3.10.20.90:FF:000076">
    <property type="entry name" value="Krev interaction trapped protein 1"/>
    <property type="match status" value="1"/>
</dbReference>